<keyword evidence="2" id="KW-1185">Reference proteome</keyword>
<dbReference type="EMBL" id="FUKQ01000052">
    <property type="protein sequence ID" value="SJN43190.1"/>
    <property type="molecule type" value="Genomic_DNA"/>
</dbReference>
<organism evidence="1 2">
    <name type="scientific">Luteococcus japonicus LSP_Lj1</name>
    <dbReference type="NCBI Taxonomy" id="1255658"/>
    <lineage>
        <taxon>Bacteria</taxon>
        <taxon>Bacillati</taxon>
        <taxon>Actinomycetota</taxon>
        <taxon>Actinomycetes</taxon>
        <taxon>Propionibacteriales</taxon>
        <taxon>Propionibacteriaceae</taxon>
        <taxon>Luteococcus</taxon>
    </lineage>
</organism>
<evidence type="ECO:0000313" key="2">
    <source>
        <dbReference type="Proteomes" id="UP000188342"/>
    </source>
</evidence>
<reference evidence="1 2" key="1">
    <citation type="submission" date="2017-02" db="EMBL/GenBank/DDBJ databases">
        <authorList>
            <person name="Peterson S.W."/>
        </authorList>
    </citation>
    <scope>NUCLEOTIDE SEQUENCE [LARGE SCALE GENOMIC DNA]</scope>
    <source>
        <strain evidence="1 2">LSP_Lj1</strain>
    </source>
</reference>
<accession>A0A1R4KFT1</accession>
<evidence type="ECO:0000313" key="1">
    <source>
        <dbReference type="EMBL" id="SJN43190.1"/>
    </source>
</evidence>
<gene>
    <name evidence="1" type="ORF">FM114_14060</name>
</gene>
<proteinExistence type="predicted"/>
<dbReference type="Proteomes" id="UP000188342">
    <property type="component" value="Unassembled WGS sequence"/>
</dbReference>
<name>A0A1R4KFT1_9ACTN</name>
<sequence length="44" mass="4803">MRQTLDVSRPTDCLDDLPGLFCGHGATFSRAAPMGRVPWGSRQV</sequence>
<dbReference type="AlphaFoldDB" id="A0A1R4KFT1"/>
<protein>
    <submittedName>
        <fullName evidence="1">Uncharacterized protein</fullName>
    </submittedName>
</protein>